<evidence type="ECO:0000313" key="3">
    <source>
        <dbReference type="WBParaSite" id="PgB02X_g178_t01"/>
    </source>
</evidence>
<keyword evidence="2" id="KW-1185">Reference proteome</keyword>
<dbReference type="WBParaSite" id="PgB02X_g178_t01">
    <property type="protein sequence ID" value="PgB02X_g178_t01"/>
    <property type="gene ID" value="PgB02X_g178"/>
</dbReference>
<dbReference type="Proteomes" id="UP000887569">
    <property type="component" value="Unplaced"/>
</dbReference>
<organism evidence="2 3">
    <name type="scientific">Parascaris univalens</name>
    <name type="common">Nematode worm</name>
    <dbReference type="NCBI Taxonomy" id="6257"/>
    <lineage>
        <taxon>Eukaryota</taxon>
        <taxon>Metazoa</taxon>
        <taxon>Ecdysozoa</taxon>
        <taxon>Nematoda</taxon>
        <taxon>Chromadorea</taxon>
        <taxon>Rhabditida</taxon>
        <taxon>Spirurina</taxon>
        <taxon>Ascaridomorpha</taxon>
        <taxon>Ascaridoidea</taxon>
        <taxon>Ascarididae</taxon>
        <taxon>Parascaris</taxon>
    </lineage>
</organism>
<evidence type="ECO:0000313" key="2">
    <source>
        <dbReference type="Proteomes" id="UP000887569"/>
    </source>
</evidence>
<reference evidence="3" key="1">
    <citation type="submission" date="2022-11" db="UniProtKB">
        <authorList>
            <consortium name="WormBaseParasite"/>
        </authorList>
    </citation>
    <scope>IDENTIFICATION</scope>
</reference>
<evidence type="ECO:0000256" key="1">
    <source>
        <dbReference type="SAM" id="MobiDB-lite"/>
    </source>
</evidence>
<feature type="region of interest" description="Disordered" evidence="1">
    <location>
        <begin position="1"/>
        <end position="23"/>
    </location>
</feature>
<sequence>FVPREQNGQLPTRPPKIDGIIRIPSDSPRIFQTETDIENQIMNITIERIAHNDMGDRLSSKE</sequence>
<accession>A0A914ZEQ7</accession>
<feature type="compositionally biased region" description="Polar residues" evidence="1">
    <location>
        <begin position="1"/>
        <end position="10"/>
    </location>
</feature>
<protein>
    <submittedName>
        <fullName evidence="3">DNA damage-regulated autophagy modulator protein 2</fullName>
    </submittedName>
</protein>
<name>A0A914ZEQ7_PARUN</name>
<proteinExistence type="predicted"/>
<dbReference type="AlphaFoldDB" id="A0A914ZEQ7"/>